<keyword evidence="2" id="KW-0472">Membrane</keyword>
<evidence type="ECO:0000256" key="3">
    <source>
        <dbReference type="SAM" id="SignalP"/>
    </source>
</evidence>
<dbReference type="EMBL" id="JAWDGP010001097">
    <property type="protein sequence ID" value="KAK3794691.1"/>
    <property type="molecule type" value="Genomic_DNA"/>
</dbReference>
<reference evidence="4" key="1">
    <citation type="journal article" date="2023" name="G3 (Bethesda)">
        <title>A reference genome for the long-term kleptoplast-retaining sea slug Elysia crispata morphotype clarki.</title>
        <authorList>
            <person name="Eastman K.E."/>
            <person name="Pendleton A.L."/>
            <person name="Shaikh M.A."/>
            <person name="Suttiyut T."/>
            <person name="Ogas R."/>
            <person name="Tomko P."/>
            <person name="Gavelis G."/>
            <person name="Widhalm J.R."/>
            <person name="Wisecaver J.H."/>
        </authorList>
    </citation>
    <scope>NUCLEOTIDE SEQUENCE</scope>
    <source>
        <strain evidence="4">ECLA1</strain>
    </source>
</reference>
<evidence type="ECO:0000256" key="1">
    <source>
        <dbReference type="ARBA" id="ARBA00023180"/>
    </source>
</evidence>
<dbReference type="GO" id="GO:0000139">
    <property type="term" value="C:Golgi membrane"/>
    <property type="evidence" value="ECO:0007669"/>
    <property type="project" value="UniProtKB-SubCell"/>
</dbReference>
<organism evidence="4 5">
    <name type="scientific">Elysia crispata</name>
    <name type="common">lettuce slug</name>
    <dbReference type="NCBI Taxonomy" id="231223"/>
    <lineage>
        <taxon>Eukaryota</taxon>
        <taxon>Metazoa</taxon>
        <taxon>Spiralia</taxon>
        <taxon>Lophotrochozoa</taxon>
        <taxon>Mollusca</taxon>
        <taxon>Gastropoda</taxon>
        <taxon>Heterobranchia</taxon>
        <taxon>Euthyneura</taxon>
        <taxon>Panpulmonata</taxon>
        <taxon>Sacoglossa</taxon>
        <taxon>Placobranchoidea</taxon>
        <taxon>Plakobranchidae</taxon>
        <taxon>Elysia</taxon>
    </lineage>
</organism>
<dbReference type="InterPro" id="IPR028927">
    <property type="entry name" value="Man-6-P_rcpt"/>
</dbReference>
<feature type="transmembrane region" description="Helical" evidence="2">
    <location>
        <begin position="171"/>
        <end position="194"/>
    </location>
</feature>
<protein>
    <submittedName>
        <fullName evidence="4">Uncharacterized protein</fullName>
    </submittedName>
</protein>
<dbReference type="InterPro" id="IPR009011">
    <property type="entry name" value="Man6P_isomerase_rcpt-bd_dom_sf"/>
</dbReference>
<dbReference type="Pfam" id="PF02157">
    <property type="entry name" value="Man-6-P_recep"/>
    <property type="match status" value="1"/>
</dbReference>
<dbReference type="PANTHER" id="PTHR15071:SF0">
    <property type="entry name" value="MANNOSE 6-PHOSPHATE RECEPTOR-LIKE PROTEIN 1"/>
    <property type="match status" value="1"/>
</dbReference>
<comment type="caution">
    <text evidence="4">The sequence shown here is derived from an EMBL/GenBank/DDBJ whole genome shotgun (WGS) entry which is preliminary data.</text>
</comment>
<dbReference type="SUPFAM" id="SSF50911">
    <property type="entry name" value="Mannose 6-phosphate receptor domain"/>
    <property type="match status" value="1"/>
</dbReference>
<dbReference type="Gene3D" id="2.70.130.10">
    <property type="entry name" value="Mannose-6-phosphate receptor binding domain"/>
    <property type="match status" value="1"/>
</dbReference>
<dbReference type="PANTHER" id="PTHR15071">
    <property type="entry name" value="MANNOSE-6-PHOSPHATE RECEPTOR FAMILY MEMBER"/>
    <property type="match status" value="1"/>
</dbReference>
<dbReference type="AlphaFoldDB" id="A0AAE1AWM0"/>
<name>A0AAE1AWM0_9GAST</name>
<evidence type="ECO:0000256" key="2">
    <source>
        <dbReference type="SAM" id="Phobius"/>
    </source>
</evidence>
<evidence type="ECO:0000313" key="4">
    <source>
        <dbReference type="EMBL" id="KAK3794691.1"/>
    </source>
</evidence>
<proteinExistence type="predicted"/>
<keyword evidence="1" id="KW-0325">Glycoprotein</keyword>
<accession>A0AAE1AWM0</accession>
<keyword evidence="5" id="KW-1185">Reference proteome</keyword>
<keyword evidence="2" id="KW-0812">Transmembrane</keyword>
<dbReference type="GO" id="GO:0005802">
    <property type="term" value="C:trans-Golgi network"/>
    <property type="evidence" value="ECO:0007669"/>
    <property type="project" value="TreeGrafter"/>
</dbReference>
<keyword evidence="3" id="KW-0732">Signal</keyword>
<sequence length="257" mass="28416">MNGIVETVLIAISVLIAMTKAQTITSCNYDESSCGCQTDKGLINLRLFSDDGLSTEVTSGGGTFYWNPCRDFTKDELTAACVQDISPEVHYDCGIHGNVASTVQDGKAVFTMKSSDLLRESRVTCVCGSSELLVFVKEEPTLIYNLNLNSKHCCPGFTRSRSRTVYSPGSILLIVFSSVVWVYFLGGMIVQSYVKRARGRERIPHVHFWSSLPGLIADGFRFTFTCETVLQSAKSIRLDGKEYSHQDTKATLRPVYS</sequence>
<feature type="chain" id="PRO_5042203627" evidence="3">
    <location>
        <begin position="22"/>
        <end position="257"/>
    </location>
</feature>
<evidence type="ECO:0000313" key="5">
    <source>
        <dbReference type="Proteomes" id="UP001283361"/>
    </source>
</evidence>
<dbReference type="Proteomes" id="UP001283361">
    <property type="component" value="Unassembled WGS sequence"/>
</dbReference>
<feature type="signal peptide" evidence="3">
    <location>
        <begin position="1"/>
        <end position="21"/>
    </location>
</feature>
<gene>
    <name evidence="4" type="ORF">RRG08_056707</name>
</gene>
<keyword evidence="2" id="KW-1133">Transmembrane helix</keyword>